<evidence type="ECO:0000313" key="2">
    <source>
        <dbReference type="Proteomes" id="UP001499909"/>
    </source>
</evidence>
<proteinExistence type="predicted"/>
<reference evidence="2" key="1">
    <citation type="journal article" date="2019" name="Int. J. Syst. Evol. Microbiol.">
        <title>The Global Catalogue of Microorganisms (GCM) 10K type strain sequencing project: providing services to taxonomists for standard genome sequencing and annotation.</title>
        <authorList>
            <consortium name="The Broad Institute Genomics Platform"/>
            <consortium name="The Broad Institute Genome Sequencing Center for Infectious Disease"/>
            <person name="Wu L."/>
            <person name="Ma J."/>
        </authorList>
    </citation>
    <scope>NUCLEOTIDE SEQUENCE [LARGE SCALE GENOMIC DNA]</scope>
    <source>
        <strain evidence="2">JCM 17214</strain>
    </source>
</reference>
<dbReference type="Proteomes" id="UP001499909">
    <property type="component" value="Unassembled WGS sequence"/>
</dbReference>
<keyword evidence="2" id="KW-1185">Reference proteome</keyword>
<comment type="caution">
    <text evidence="1">The sequence shown here is derived from an EMBL/GenBank/DDBJ whole genome shotgun (WGS) entry which is preliminary data.</text>
</comment>
<protein>
    <submittedName>
        <fullName evidence="1">Uncharacterized protein</fullName>
    </submittedName>
</protein>
<gene>
    <name evidence="1" type="ORF">GCM10022406_08540</name>
</gene>
<name>A0ABP7MJJ4_9BACT</name>
<accession>A0ABP7MJJ4</accession>
<evidence type="ECO:0000313" key="1">
    <source>
        <dbReference type="EMBL" id="GAA3924715.1"/>
    </source>
</evidence>
<dbReference type="EMBL" id="BAABDH010000016">
    <property type="protein sequence ID" value="GAA3924715.1"/>
    <property type="molecule type" value="Genomic_DNA"/>
</dbReference>
<organism evidence="1 2">
    <name type="scientific">Hymenobacter algoricola</name>
    <dbReference type="NCBI Taxonomy" id="486267"/>
    <lineage>
        <taxon>Bacteria</taxon>
        <taxon>Pseudomonadati</taxon>
        <taxon>Bacteroidota</taxon>
        <taxon>Cytophagia</taxon>
        <taxon>Cytophagales</taxon>
        <taxon>Hymenobacteraceae</taxon>
        <taxon>Hymenobacter</taxon>
    </lineage>
</organism>
<sequence>MRVSAPASISCVGVPEQVQGNRSADLGTRGGLFYYLLQAPGTVRGAGLLALKRECGRAQRLLRPV</sequence>